<protein>
    <submittedName>
        <fullName evidence="1">Uncharacterized protein</fullName>
    </submittedName>
</protein>
<gene>
    <name evidence="1" type="ORF">Pint_15950</name>
</gene>
<evidence type="ECO:0000313" key="1">
    <source>
        <dbReference type="EMBL" id="KAJ0047538.1"/>
    </source>
</evidence>
<proteinExistence type="predicted"/>
<accession>A0ACC0ZAD8</accession>
<comment type="caution">
    <text evidence="1">The sequence shown here is derived from an EMBL/GenBank/DDBJ whole genome shotgun (WGS) entry which is preliminary data.</text>
</comment>
<name>A0ACC0ZAD8_9ROSI</name>
<keyword evidence="2" id="KW-1185">Reference proteome</keyword>
<organism evidence="1 2">
    <name type="scientific">Pistacia integerrima</name>
    <dbReference type="NCBI Taxonomy" id="434235"/>
    <lineage>
        <taxon>Eukaryota</taxon>
        <taxon>Viridiplantae</taxon>
        <taxon>Streptophyta</taxon>
        <taxon>Embryophyta</taxon>
        <taxon>Tracheophyta</taxon>
        <taxon>Spermatophyta</taxon>
        <taxon>Magnoliopsida</taxon>
        <taxon>eudicotyledons</taxon>
        <taxon>Gunneridae</taxon>
        <taxon>Pentapetalae</taxon>
        <taxon>rosids</taxon>
        <taxon>malvids</taxon>
        <taxon>Sapindales</taxon>
        <taxon>Anacardiaceae</taxon>
        <taxon>Pistacia</taxon>
    </lineage>
</organism>
<dbReference type="EMBL" id="CM047737">
    <property type="protein sequence ID" value="KAJ0047538.1"/>
    <property type="molecule type" value="Genomic_DNA"/>
</dbReference>
<dbReference type="Proteomes" id="UP001163603">
    <property type="component" value="Chromosome 2"/>
</dbReference>
<reference evidence="2" key="1">
    <citation type="journal article" date="2023" name="G3 (Bethesda)">
        <title>Genome assembly and association tests identify interacting loci associated with vigor, precocity, and sex in interspecific pistachio rootstocks.</title>
        <authorList>
            <person name="Palmer W."/>
            <person name="Jacygrad E."/>
            <person name="Sagayaradj S."/>
            <person name="Cavanaugh K."/>
            <person name="Han R."/>
            <person name="Bertier L."/>
            <person name="Beede B."/>
            <person name="Kafkas S."/>
            <person name="Golino D."/>
            <person name="Preece J."/>
            <person name="Michelmore R."/>
        </authorList>
    </citation>
    <scope>NUCLEOTIDE SEQUENCE [LARGE SCALE GENOMIC DNA]</scope>
</reference>
<sequence length="135" mass="15460">MSLQVLHISRDNFVTVSLLPIFIAFFTDDEIPGTPGTIAAVLITFVLNLAFVSSLLGFLIMHISLVAGNTTTIEAFEKKSTPKSRYDLGWKINFEQVFGKNKKYWFIPLYSEDDIEWMPLFRHLEFPVRPESDDV</sequence>
<evidence type="ECO:0000313" key="2">
    <source>
        <dbReference type="Proteomes" id="UP001163603"/>
    </source>
</evidence>